<feature type="transmembrane region" description="Helical" evidence="8">
    <location>
        <begin position="160"/>
        <end position="178"/>
    </location>
</feature>
<protein>
    <recommendedName>
        <fullName evidence="9">Major facilitator superfamily (MFS) profile domain-containing protein</fullName>
    </recommendedName>
</protein>
<evidence type="ECO:0000256" key="5">
    <source>
        <dbReference type="ARBA" id="ARBA00023136"/>
    </source>
</evidence>
<evidence type="ECO:0000259" key="9">
    <source>
        <dbReference type="PROSITE" id="PS50850"/>
    </source>
</evidence>
<feature type="transmembrane region" description="Helical" evidence="8">
    <location>
        <begin position="128"/>
        <end position="148"/>
    </location>
</feature>
<feature type="transmembrane region" description="Helical" evidence="8">
    <location>
        <begin position="437"/>
        <end position="458"/>
    </location>
</feature>
<keyword evidence="11" id="KW-1185">Reference proteome</keyword>
<dbReference type="GO" id="GO:0022857">
    <property type="term" value="F:transmembrane transporter activity"/>
    <property type="evidence" value="ECO:0007669"/>
    <property type="project" value="InterPro"/>
</dbReference>
<feature type="transmembrane region" description="Helical" evidence="8">
    <location>
        <begin position="249"/>
        <end position="269"/>
    </location>
</feature>
<dbReference type="SUPFAM" id="SSF103473">
    <property type="entry name" value="MFS general substrate transporter"/>
    <property type="match status" value="1"/>
</dbReference>
<comment type="subcellular location">
    <subcellularLocation>
        <location evidence="1">Membrane</location>
        <topology evidence="1">Multi-pass membrane protein</topology>
    </subcellularLocation>
</comment>
<dbReference type="FunFam" id="1.20.1250.20:FF:000011">
    <property type="entry name" value="MFS multidrug transporter, putative"/>
    <property type="match status" value="1"/>
</dbReference>
<dbReference type="InterPro" id="IPR011701">
    <property type="entry name" value="MFS"/>
</dbReference>
<keyword evidence="6" id="KW-0325">Glycoprotein</keyword>
<comment type="caution">
    <text evidence="10">The sequence shown here is derived from an EMBL/GenBank/DDBJ whole genome shotgun (WGS) entry which is preliminary data.</text>
</comment>
<dbReference type="PANTHER" id="PTHR23502:SF68">
    <property type="entry name" value="MULTIDRUG TRANSPORTER, PUTATIVE (AFU_ORTHOLOGUE AFUA_3G01120)-RELATED"/>
    <property type="match status" value="1"/>
</dbReference>
<sequence>MTDEKQVGGSEQLPEDLPTIVSSRRDADFDIEADGSSTVDVGRKEEDSDERNVAPLSLAQLASIATNDPNAVRWNGEGDPENPMNWTAKKKWLNIGVISVMTLLTPLGSSMFAPGVPDIMREFGSTDVNLATFILSVYVAGFAFGPLVAAPMSELYGRAICYNVGNALFVIFTIATALSKNMGMLIAFRFLMGFAGSTPITNGSGTISDMFPVEQRGKAMAIWALGPLLGPALGPVAGGFLVEATNWRWVFWVIAIVGGVITTLGYFLVKETYPPVLLKAKVRRLSKETGNQNLYSVLEDRTLTRKENFKVAIVRPLVLLCTALPITIFSMYLAVVYGVLYLLFSTFTFVYRQQYGFSQGVIGLSYLPTGIGMFIGVMVFGAVTDMLVKKQQSKKADIKPEDRLPVWLTLPTGLLVPASLFWYGWTVENNTHWAVPMVATGFFAFGLIGVMMCIQVYLVDSYIKYAASVIAAITVLRSLVGALLPLAGLTMYRKLGYGWGNGVLAFISLAMVPVPVAFRFFGEGIRKKFPAKV</sequence>
<evidence type="ECO:0000256" key="7">
    <source>
        <dbReference type="SAM" id="MobiDB-lite"/>
    </source>
</evidence>
<keyword evidence="4 8" id="KW-1133">Transmembrane helix</keyword>
<feature type="compositionally biased region" description="Basic and acidic residues" evidence="7">
    <location>
        <begin position="41"/>
        <end position="52"/>
    </location>
</feature>
<dbReference type="Gene3D" id="1.20.1250.20">
    <property type="entry name" value="MFS general substrate transporter like domains"/>
    <property type="match status" value="1"/>
</dbReference>
<evidence type="ECO:0000313" key="11">
    <source>
        <dbReference type="Proteomes" id="UP001175261"/>
    </source>
</evidence>
<dbReference type="Pfam" id="PF07690">
    <property type="entry name" value="MFS_1"/>
    <property type="match status" value="1"/>
</dbReference>
<name>A0AA39LD58_SARSR</name>
<evidence type="ECO:0000256" key="3">
    <source>
        <dbReference type="ARBA" id="ARBA00022692"/>
    </source>
</evidence>
<feature type="transmembrane region" description="Helical" evidence="8">
    <location>
        <begin position="317"/>
        <end position="344"/>
    </location>
</feature>
<dbReference type="PROSITE" id="PS50850">
    <property type="entry name" value="MFS"/>
    <property type="match status" value="1"/>
</dbReference>
<gene>
    <name evidence="10" type="ORF">NLU13_2437</name>
</gene>
<feature type="transmembrane region" description="Helical" evidence="8">
    <location>
        <begin position="364"/>
        <end position="383"/>
    </location>
</feature>
<feature type="region of interest" description="Disordered" evidence="7">
    <location>
        <begin position="1"/>
        <end position="52"/>
    </location>
</feature>
<feature type="transmembrane region" description="Helical" evidence="8">
    <location>
        <begin position="219"/>
        <end position="237"/>
    </location>
</feature>
<keyword evidence="3 8" id="KW-0812">Transmembrane</keyword>
<feature type="transmembrane region" description="Helical" evidence="8">
    <location>
        <begin position="92"/>
        <end position="116"/>
    </location>
</feature>
<accession>A0AA39LD58</accession>
<feature type="transmembrane region" description="Helical" evidence="8">
    <location>
        <begin position="499"/>
        <end position="522"/>
    </location>
</feature>
<feature type="transmembrane region" description="Helical" evidence="8">
    <location>
        <begin position="465"/>
        <end position="487"/>
    </location>
</feature>
<keyword evidence="5 8" id="KW-0472">Membrane</keyword>
<evidence type="ECO:0000256" key="2">
    <source>
        <dbReference type="ARBA" id="ARBA00008335"/>
    </source>
</evidence>
<evidence type="ECO:0000256" key="8">
    <source>
        <dbReference type="SAM" id="Phobius"/>
    </source>
</evidence>
<dbReference type="EMBL" id="JAPDFR010000001">
    <property type="protein sequence ID" value="KAK0392943.1"/>
    <property type="molecule type" value="Genomic_DNA"/>
</dbReference>
<feature type="transmembrane region" description="Helical" evidence="8">
    <location>
        <begin position="404"/>
        <end position="425"/>
    </location>
</feature>
<comment type="similarity">
    <text evidence="2">Belongs to the major facilitator superfamily.</text>
</comment>
<organism evidence="10 11">
    <name type="scientific">Sarocladium strictum</name>
    <name type="common">Black bundle disease fungus</name>
    <name type="synonym">Acremonium strictum</name>
    <dbReference type="NCBI Taxonomy" id="5046"/>
    <lineage>
        <taxon>Eukaryota</taxon>
        <taxon>Fungi</taxon>
        <taxon>Dikarya</taxon>
        <taxon>Ascomycota</taxon>
        <taxon>Pezizomycotina</taxon>
        <taxon>Sordariomycetes</taxon>
        <taxon>Hypocreomycetidae</taxon>
        <taxon>Hypocreales</taxon>
        <taxon>Sarocladiaceae</taxon>
        <taxon>Sarocladium</taxon>
    </lineage>
</organism>
<dbReference type="PANTHER" id="PTHR23502">
    <property type="entry name" value="MAJOR FACILITATOR SUPERFAMILY"/>
    <property type="match status" value="1"/>
</dbReference>
<dbReference type="CDD" id="cd17323">
    <property type="entry name" value="MFS_Tpo1_MDR_like"/>
    <property type="match status" value="1"/>
</dbReference>
<dbReference type="Proteomes" id="UP001175261">
    <property type="component" value="Unassembled WGS sequence"/>
</dbReference>
<evidence type="ECO:0000256" key="1">
    <source>
        <dbReference type="ARBA" id="ARBA00004141"/>
    </source>
</evidence>
<dbReference type="AlphaFoldDB" id="A0AA39LD58"/>
<proteinExistence type="inferred from homology"/>
<evidence type="ECO:0000256" key="4">
    <source>
        <dbReference type="ARBA" id="ARBA00022989"/>
    </source>
</evidence>
<dbReference type="GO" id="GO:0016020">
    <property type="term" value="C:membrane"/>
    <property type="evidence" value="ECO:0007669"/>
    <property type="project" value="UniProtKB-SubCell"/>
</dbReference>
<dbReference type="InterPro" id="IPR036259">
    <property type="entry name" value="MFS_trans_sf"/>
</dbReference>
<evidence type="ECO:0000313" key="10">
    <source>
        <dbReference type="EMBL" id="KAK0392943.1"/>
    </source>
</evidence>
<feature type="domain" description="Major facilitator superfamily (MFS) profile" evidence="9">
    <location>
        <begin position="94"/>
        <end position="525"/>
    </location>
</feature>
<dbReference type="InterPro" id="IPR020846">
    <property type="entry name" value="MFS_dom"/>
</dbReference>
<evidence type="ECO:0000256" key="6">
    <source>
        <dbReference type="ARBA" id="ARBA00023180"/>
    </source>
</evidence>
<reference evidence="10" key="1">
    <citation type="submission" date="2022-10" db="EMBL/GenBank/DDBJ databases">
        <title>Determination and structural analysis of whole genome sequence of Sarocladium strictum F4-1.</title>
        <authorList>
            <person name="Hu L."/>
            <person name="Jiang Y."/>
        </authorList>
    </citation>
    <scope>NUCLEOTIDE SEQUENCE</scope>
    <source>
        <strain evidence="10">F4-1</strain>
    </source>
</reference>